<evidence type="ECO:0000259" key="2">
    <source>
        <dbReference type="Pfam" id="PF07859"/>
    </source>
</evidence>
<dbReference type="Gene3D" id="3.40.50.1820">
    <property type="entry name" value="alpha/beta hydrolase"/>
    <property type="match status" value="1"/>
</dbReference>
<dbReference type="Pfam" id="PF07859">
    <property type="entry name" value="Abhydrolase_3"/>
    <property type="match status" value="1"/>
</dbReference>
<accession>R8BRG2</accession>
<dbReference type="InterPro" id="IPR050300">
    <property type="entry name" value="GDXG_lipolytic_enzyme"/>
</dbReference>
<dbReference type="PANTHER" id="PTHR48081:SF8">
    <property type="entry name" value="ALPHA_BETA HYDROLASE FOLD-3 DOMAIN-CONTAINING PROTEIN-RELATED"/>
    <property type="match status" value="1"/>
</dbReference>
<evidence type="ECO:0000313" key="3">
    <source>
        <dbReference type="EMBL" id="EOO01962.1"/>
    </source>
</evidence>
<dbReference type="PANTHER" id="PTHR48081">
    <property type="entry name" value="AB HYDROLASE SUPERFAMILY PROTEIN C4A8.06C"/>
    <property type="match status" value="1"/>
</dbReference>
<evidence type="ECO:0000313" key="4">
    <source>
        <dbReference type="Proteomes" id="UP000014074"/>
    </source>
</evidence>
<dbReference type="KEGG" id="tmn:UCRPA7_2493"/>
<dbReference type="AlphaFoldDB" id="R8BRG2"/>
<reference evidence="4" key="1">
    <citation type="journal article" date="2013" name="Genome Announc.">
        <title>Draft genome sequence of the ascomycete Phaeoacremonium aleophilum strain UCR-PA7, a causal agent of the esca disease complex in grapevines.</title>
        <authorList>
            <person name="Blanco-Ulate B."/>
            <person name="Rolshausen P."/>
            <person name="Cantu D."/>
        </authorList>
    </citation>
    <scope>NUCLEOTIDE SEQUENCE [LARGE SCALE GENOMIC DNA]</scope>
    <source>
        <strain evidence="4">UCR-PA7</strain>
    </source>
</reference>
<dbReference type="InterPro" id="IPR029058">
    <property type="entry name" value="AB_hydrolase_fold"/>
</dbReference>
<protein>
    <submittedName>
        <fullName evidence="3">Putative arylesterase monooxygenase protein</fullName>
    </submittedName>
</protein>
<evidence type="ECO:0000256" key="1">
    <source>
        <dbReference type="ARBA" id="ARBA00022801"/>
    </source>
</evidence>
<dbReference type="eggNOG" id="KOG1515">
    <property type="taxonomic scope" value="Eukaryota"/>
</dbReference>
<dbReference type="InterPro" id="IPR013094">
    <property type="entry name" value="AB_hydrolase_3"/>
</dbReference>
<dbReference type="OrthoDB" id="408631at2759"/>
<dbReference type="GeneID" id="19322747"/>
<gene>
    <name evidence="3" type="ORF">UCRPA7_2493</name>
</gene>
<sequence>MSAPAVPSSAQGHTPKYDPEYWKVVAPSKTGWVQPDFKDAIDLRNFTEPLLRKFFDSIPAVEGIVKTAVEVESVDGAKVKVVRFATKEQMESTELLPALLNIHGGGMISCDVDMFSPQIAQYAAETGVQQFSVDYRLAPEHPAPAAVHDCYAGLEWLVSHAKELHVDPARIGVMGDSAGGGLAAGTCLRARDQGLSPPIAKQILVYPMLDDRTTTRYPEDWPLHAFLNWKFKDNILAWNAYVGEDKVGKPEADISHYASPARAKSVEGLPPTYIDVGGLDLFRDECLEYASRIAAANIDLEFHLYPGIPHGFESAGDIPVVKRARENRVRAVRSL</sequence>
<dbReference type="SUPFAM" id="SSF53474">
    <property type="entry name" value="alpha/beta-Hydrolases"/>
    <property type="match status" value="1"/>
</dbReference>
<name>R8BRG2_PHAM7</name>
<dbReference type="GO" id="GO:0016787">
    <property type="term" value="F:hydrolase activity"/>
    <property type="evidence" value="ECO:0007669"/>
    <property type="project" value="UniProtKB-KW"/>
</dbReference>
<organism evidence="3 4">
    <name type="scientific">Phaeoacremonium minimum (strain UCR-PA7)</name>
    <name type="common">Esca disease fungus</name>
    <name type="synonym">Togninia minima</name>
    <dbReference type="NCBI Taxonomy" id="1286976"/>
    <lineage>
        <taxon>Eukaryota</taxon>
        <taxon>Fungi</taxon>
        <taxon>Dikarya</taxon>
        <taxon>Ascomycota</taxon>
        <taxon>Pezizomycotina</taxon>
        <taxon>Sordariomycetes</taxon>
        <taxon>Sordariomycetidae</taxon>
        <taxon>Togniniales</taxon>
        <taxon>Togniniaceae</taxon>
        <taxon>Phaeoacremonium</taxon>
    </lineage>
</organism>
<dbReference type="RefSeq" id="XP_007913232.1">
    <property type="nucleotide sequence ID" value="XM_007915041.1"/>
</dbReference>
<keyword evidence="3" id="KW-0560">Oxidoreductase</keyword>
<feature type="domain" description="Alpha/beta hydrolase fold-3" evidence="2">
    <location>
        <begin position="99"/>
        <end position="313"/>
    </location>
</feature>
<keyword evidence="1" id="KW-0378">Hydrolase</keyword>
<keyword evidence="3" id="KW-0503">Monooxygenase</keyword>
<dbReference type="HOGENOM" id="CLU_012494_6_1_1"/>
<dbReference type="GO" id="GO:0004497">
    <property type="term" value="F:monooxygenase activity"/>
    <property type="evidence" value="ECO:0007669"/>
    <property type="project" value="UniProtKB-KW"/>
</dbReference>
<dbReference type="Proteomes" id="UP000014074">
    <property type="component" value="Unassembled WGS sequence"/>
</dbReference>
<dbReference type="EMBL" id="KB932935">
    <property type="protein sequence ID" value="EOO01962.1"/>
    <property type="molecule type" value="Genomic_DNA"/>
</dbReference>
<proteinExistence type="predicted"/>
<keyword evidence="4" id="KW-1185">Reference proteome</keyword>